<sequence>MPSRATYPTMLHRWGEFVYSFSGITEVTAGEQHFIAPPQLGLWIPEGIEHVGFNEEEAVHCSVYVTRRFCTRMPKHLCAVIVTPLVRAILEQLRDRSPDDDEPAARARLLRVLVDQLSTCATTGSYVPHTVDTELDAVLSVLKANPADQRSLAELAKAFHMSERTLIRRCEQELGMSLTEWRQRLRLVTALPLLRAGRSVESIALDLGYTTSSAFIAMFRRLTGTSPRRFIAQTNDSGS</sequence>
<dbReference type="EMBL" id="CP012333">
    <property type="protein sequence ID" value="AKV00358.1"/>
    <property type="molecule type" value="Genomic_DNA"/>
</dbReference>
<dbReference type="SUPFAM" id="SSF51182">
    <property type="entry name" value="RmlC-like cupins"/>
    <property type="match status" value="1"/>
</dbReference>
<keyword evidence="4" id="KW-0804">Transcription</keyword>
<dbReference type="FunFam" id="1.10.10.60:FF:000132">
    <property type="entry name" value="AraC family transcriptional regulator"/>
    <property type="match status" value="1"/>
</dbReference>
<dbReference type="AlphaFoldDB" id="A0A0K1Q3N3"/>
<dbReference type="STRING" id="1391654.AKJ09_07021"/>
<accession>A0A0K1Q3N3</accession>
<dbReference type="GO" id="GO:0003700">
    <property type="term" value="F:DNA-binding transcription factor activity"/>
    <property type="evidence" value="ECO:0007669"/>
    <property type="project" value="InterPro"/>
</dbReference>
<evidence type="ECO:0000259" key="5">
    <source>
        <dbReference type="PROSITE" id="PS01124"/>
    </source>
</evidence>
<proteinExistence type="predicted"/>
<keyword evidence="3" id="KW-0238">DNA-binding</keyword>
<evidence type="ECO:0000313" key="7">
    <source>
        <dbReference type="Proteomes" id="UP000064967"/>
    </source>
</evidence>
<protein>
    <submittedName>
        <fullName evidence="6">Transcriptional regulator, AraC family</fullName>
    </submittedName>
</protein>
<gene>
    <name evidence="6" type="ORF">AKJ09_07021</name>
</gene>
<keyword evidence="1" id="KW-0678">Repressor</keyword>
<evidence type="ECO:0000256" key="2">
    <source>
        <dbReference type="ARBA" id="ARBA00023015"/>
    </source>
</evidence>
<dbReference type="SUPFAM" id="SSF46689">
    <property type="entry name" value="Homeodomain-like"/>
    <property type="match status" value="1"/>
</dbReference>
<feature type="domain" description="HTH araC/xylS-type" evidence="5">
    <location>
        <begin position="136"/>
        <end position="233"/>
    </location>
</feature>
<evidence type="ECO:0000256" key="1">
    <source>
        <dbReference type="ARBA" id="ARBA00022491"/>
    </source>
</evidence>
<dbReference type="Gene3D" id="1.10.10.60">
    <property type="entry name" value="Homeodomain-like"/>
    <property type="match status" value="1"/>
</dbReference>
<dbReference type="PANTHER" id="PTHR11019">
    <property type="entry name" value="HTH-TYPE TRANSCRIPTIONAL REGULATOR NIMR"/>
    <property type="match status" value="1"/>
</dbReference>
<dbReference type="SMART" id="SM00342">
    <property type="entry name" value="HTH_ARAC"/>
    <property type="match status" value="1"/>
</dbReference>
<dbReference type="InterPro" id="IPR009057">
    <property type="entry name" value="Homeodomain-like_sf"/>
</dbReference>
<dbReference type="InterPro" id="IPR018062">
    <property type="entry name" value="HTH_AraC-typ_CS"/>
</dbReference>
<dbReference type="PROSITE" id="PS00041">
    <property type="entry name" value="HTH_ARAC_FAMILY_1"/>
    <property type="match status" value="1"/>
</dbReference>
<evidence type="ECO:0000256" key="4">
    <source>
        <dbReference type="ARBA" id="ARBA00023163"/>
    </source>
</evidence>
<dbReference type="PROSITE" id="PS01124">
    <property type="entry name" value="HTH_ARAC_FAMILY_2"/>
    <property type="match status" value="1"/>
</dbReference>
<dbReference type="Pfam" id="PF12833">
    <property type="entry name" value="HTH_18"/>
    <property type="match status" value="1"/>
</dbReference>
<dbReference type="CDD" id="cd06124">
    <property type="entry name" value="cupin_NimR-like_N"/>
    <property type="match status" value="1"/>
</dbReference>
<dbReference type="InterPro" id="IPR011051">
    <property type="entry name" value="RmlC_Cupin_sf"/>
</dbReference>
<dbReference type="Proteomes" id="UP000064967">
    <property type="component" value="Chromosome"/>
</dbReference>
<dbReference type="InterPro" id="IPR018060">
    <property type="entry name" value="HTH_AraC"/>
</dbReference>
<evidence type="ECO:0000313" key="6">
    <source>
        <dbReference type="EMBL" id="AKV00358.1"/>
    </source>
</evidence>
<evidence type="ECO:0000256" key="3">
    <source>
        <dbReference type="ARBA" id="ARBA00023125"/>
    </source>
</evidence>
<keyword evidence="7" id="KW-1185">Reference proteome</keyword>
<dbReference type="GO" id="GO:0043565">
    <property type="term" value="F:sequence-specific DNA binding"/>
    <property type="evidence" value="ECO:0007669"/>
    <property type="project" value="InterPro"/>
</dbReference>
<dbReference type="PANTHER" id="PTHR11019:SF190">
    <property type="entry name" value="ARAC-FAMILY REGULATORY PROTEIN"/>
    <property type="match status" value="1"/>
</dbReference>
<name>A0A0K1Q3N3_9BACT</name>
<keyword evidence="2" id="KW-0805">Transcription regulation</keyword>
<organism evidence="6 7">
    <name type="scientific">Labilithrix luteola</name>
    <dbReference type="NCBI Taxonomy" id="1391654"/>
    <lineage>
        <taxon>Bacteria</taxon>
        <taxon>Pseudomonadati</taxon>
        <taxon>Myxococcota</taxon>
        <taxon>Polyangia</taxon>
        <taxon>Polyangiales</taxon>
        <taxon>Labilitrichaceae</taxon>
        <taxon>Labilithrix</taxon>
    </lineage>
</organism>
<dbReference type="KEGG" id="llu:AKJ09_07021"/>
<reference evidence="6 7" key="1">
    <citation type="submission" date="2015-08" db="EMBL/GenBank/DDBJ databases">
        <authorList>
            <person name="Babu N.S."/>
            <person name="Beckwith C.J."/>
            <person name="Beseler K.G."/>
            <person name="Brison A."/>
            <person name="Carone J.V."/>
            <person name="Caskin T.P."/>
            <person name="Diamond M."/>
            <person name="Durham M.E."/>
            <person name="Foxe J.M."/>
            <person name="Go M."/>
            <person name="Henderson B.A."/>
            <person name="Jones I.B."/>
            <person name="McGettigan J.A."/>
            <person name="Micheletti S.J."/>
            <person name="Nasrallah M.E."/>
            <person name="Ortiz D."/>
            <person name="Piller C.R."/>
            <person name="Privatt S.R."/>
            <person name="Schneider S.L."/>
            <person name="Sharp S."/>
            <person name="Smith T.C."/>
            <person name="Stanton J.D."/>
            <person name="Ullery H.E."/>
            <person name="Wilson R.J."/>
            <person name="Serrano M.G."/>
            <person name="Buck G."/>
            <person name="Lee V."/>
            <person name="Wang Y."/>
            <person name="Carvalho R."/>
            <person name="Voegtly L."/>
            <person name="Shi R."/>
            <person name="Duckworth R."/>
            <person name="Johnson A."/>
            <person name="Loviza R."/>
            <person name="Walstead R."/>
            <person name="Shah Z."/>
            <person name="Kiflezghi M."/>
            <person name="Wade K."/>
            <person name="Ball S.L."/>
            <person name="Bradley K.W."/>
            <person name="Asai D.J."/>
            <person name="Bowman C.A."/>
            <person name="Russell D.A."/>
            <person name="Pope W.H."/>
            <person name="Jacobs-Sera D."/>
            <person name="Hendrix R.W."/>
            <person name="Hatfull G.F."/>
        </authorList>
    </citation>
    <scope>NUCLEOTIDE SEQUENCE [LARGE SCALE GENOMIC DNA]</scope>
    <source>
        <strain evidence="6 7">DSM 27648</strain>
    </source>
</reference>
<dbReference type="PATRIC" id="fig|1391654.3.peg.7126"/>